<protein>
    <submittedName>
        <fullName evidence="4">Flavin reductase family protein</fullName>
    </submittedName>
</protein>
<dbReference type="InterPro" id="IPR050268">
    <property type="entry name" value="NADH-dep_flavin_reductase"/>
</dbReference>
<reference evidence="4" key="1">
    <citation type="submission" date="2020-12" db="EMBL/GenBank/DDBJ databases">
        <title>Methylobrevis albus sp. nov., isolated from fresh water lack sediment.</title>
        <authorList>
            <person name="Zou Q."/>
        </authorList>
    </citation>
    <scope>NUCLEOTIDE SEQUENCE</scope>
    <source>
        <strain evidence="4">L22</strain>
    </source>
</reference>
<dbReference type="SMART" id="SM00903">
    <property type="entry name" value="Flavin_Reduct"/>
    <property type="match status" value="1"/>
</dbReference>
<feature type="compositionally biased region" description="Low complexity" evidence="2">
    <location>
        <begin position="15"/>
        <end position="30"/>
    </location>
</feature>
<dbReference type="Gene3D" id="2.30.110.10">
    <property type="entry name" value="Electron Transport, Fmn-binding Protein, Chain A"/>
    <property type="match status" value="1"/>
</dbReference>
<organism evidence="4 5">
    <name type="scientific">Methylobrevis albus</name>
    <dbReference type="NCBI Taxonomy" id="2793297"/>
    <lineage>
        <taxon>Bacteria</taxon>
        <taxon>Pseudomonadati</taxon>
        <taxon>Pseudomonadota</taxon>
        <taxon>Alphaproteobacteria</taxon>
        <taxon>Hyphomicrobiales</taxon>
        <taxon>Pleomorphomonadaceae</taxon>
        <taxon>Methylobrevis</taxon>
    </lineage>
</organism>
<evidence type="ECO:0000313" key="4">
    <source>
        <dbReference type="EMBL" id="MBH0238661.1"/>
    </source>
</evidence>
<feature type="domain" description="Flavin reductase like" evidence="3">
    <location>
        <begin position="47"/>
        <end position="190"/>
    </location>
</feature>
<dbReference type="GO" id="GO:0006208">
    <property type="term" value="P:pyrimidine nucleobase catabolic process"/>
    <property type="evidence" value="ECO:0007669"/>
    <property type="project" value="TreeGrafter"/>
</dbReference>
<dbReference type="GO" id="GO:0010181">
    <property type="term" value="F:FMN binding"/>
    <property type="evidence" value="ECO:0007669"/>
    <property type="project" value="InterPro"/>
</dbReference>
<evidence type="ECO:0000259" key="3">
    <source>
        <dbReference type="SMART" id="SM00903"/>
    </source>
</evidence>
<name>A0A931N0C8_9HYPH</name>
<accession>A0A931N0C8</accession>
<keyword evidence="1" id="KW-0560">Oxidoreductase</keyword>
<dbReference type="RefSeq" id="WP_197311752.1">
    <property type="nucleotide sequence ID" value="NZ_JADZLT010000051.1"/>
</dbReference>
<keyword evidence="5" id="KW-1185">Reference proteome</keyword>
<evidence type="ECO:0000313" key="5">
    <source>
        <dbReference type="Proteomes" id="UP000631694"/>
    </source>
</evidence>
<dbReference type="PANTHER" id="PTHR30466:SF1">
    <property type="entry name" value="FMN REDUCTASE (NADH) RUTF"/>
    <property type="match status" value="1"/>
</dbReference>
<sequence>MNAVAKTAALPTHATADAAAPTGAGTQAPGRDPSPGLVDPATFRAVLGRFVTGVTVVTTRGPDGTVAGVTASSFNAVSMDPPLILWSLALKAPSLSVFRAARYFAVNILADDQGDVAMQFARPSENKFASLPIEVGIGGVPLIAGALAHLECEVDNRHPGGDHEIMIGRLLRTHAAEREPLVYHRGKFGQFIPA</sequence>
<feature type="region of interest" description="Disordered" evidence="2">
    <location>
        <begin position="15"/>
        <end position="36"/>
    </location>
</feature>
<dbReference type="PANTHER" id="PTHR30466">
    <property type="entry name" value="FLAVIN REDUCTASE"/>
    <property type="match status" value="1"/>
</dbReference>
<dbReference type="InterPro" id="IPR012349">
    <property type="entry name" value="Split_barrel_FMN-bd"/>
</dbReference>
<gene>
    <name evidence="4" type="ORF">I5731_12565</name>
</gene>
<comment type="caution">
    <text evidence="4">The sequence shown here is derived from an EMBL/GenBank/DDBJ whole genome shotgun (WGS) entry which is preliminary data.</text>
</comment>
<evidence type="ECO:0000256" key="2">
    <source>
        <dbReference type="SAM" id="MobiDB-lite"/>
    </source>
</evidence>
<dbReference type="EMBL" id="JADZLT010000051">
    <property type="protein sequence ID" value="MBH0238661.1"/>
    <property type="molecule type" value="Genomic_DNA"/>
</dbReference>
<dbReference type="SUPFAM" id="SSF50475">
    <property type="entry name" value="FMN-binding split barrel"/>
    <property type="match status" value="1"/>
</dbReference>
<dbReference type="InterPro" id="IPR002563">
    <property type="entry name" value="Flavin_Rdtase-like_dom"/>
</dbReference>
<dbReference type="Proteomes" id="UP000631694">
    <property type="component" value="Unassembled WGS sequence"/>
</dbReference>
<proteinExistence type="predicted"/>
<dbReference type="Pfam" id="PF01613">
    <property type="entry name" value="Flavin_Reduct"/>
    <property type="match status" value="1"/>
</dbReference>
<dbReference type="GO" id="GO:0042602">
    <property type="term" value="F:riboflavin reductase (NADPH) activity"/>
    <property type="evidence" value="ECO:0007669"/>
    <property type="project" value="TreeGrafter"/>
</dbReference>
<evidence type="ECO:0000256" key="1">
    <source>
        <dbReference type="ARBA" id="ARBA00023002"/>
    </source>
</evidence>
<dbReference type="AlphaFoldDB" id="A0A931N0C8"/>